<dbReference type="AlphaFoldDB" id="A0A511FCK7"/>
<dbReference type="Proteomes" id="UP000321723">
    <property type="component" value="Unassembled WGS sequence"/>
</dbReference>
<comment type="caution">
    <text evidence="1">The sequence shown here is derived from an EMBL/GenBank/DDBJ whole genome shotgun (WGS) entry which is preliminary data.</text>
</comment>
<reference evidence="1 2" key="1">
    <citation type="submission" date="2019-07" db="EMBL/GenBank/DDBJ databases">
        <title>Whole genome shotgun sequence of Cellulomonas hominis NBRC 16055.</title>
        <authorList>
            <person name="Hosoyama A."/>
            <person name="Uohara A."/>
            <person name="Ohji S."/>
            <person name="Ichikawa N."/>
        </authorList>
    </citation>
    <scope>NUCLEOTIDE SEQUENCE [LARGE SCALE GENOMIC DNA]</scope>
    <source>
        <strain evidence="1 2">NBRC 16055</strain>
    </source>
</reference>
<evidence type="ECO:0000313" key="2">
    <source>
        <dbReference type="Proteomes" id="UP000321723"/>
    </source>
</evidence>
<evidence type="ECO:0008006" key="3">
    <source>
        <dbReference type="Google" id="ProtNLM"/>
    </source>
</evidence>
<gene>
    <name evidence="1" type="ORF">CHO01_21020</name>
</gene>
<sequence length="125" mass="14267">MAMAMSASGDRRRGFWWEATERVMPVAGVIPKYKKIRSSVEAGLPVVLTDGGTRIAVVVGWDLWTLQHERYLYAAAMSWAFWRSGRFDAAGFGWEVLAYLRPPMQERLHPTVQLGEDDEPDERPR</sequence>
<evidence type="ECO:0000313" key="1">
    <source>
        <dbReference type="EMBL" id="GEL46986.1"/>
    </source>
</evidence>
<protein>
    <recommendedName>
        <fullName evidence="3">Antitoxin</fullName>
    </recommendedName>
</protein>
<accession>A0A511FCK7</accession>
<name>A0A511FCK7_9CELL</name>
<keyword evidence="2" id="KW-1185">Reference proteome</keyword>
<organism evidence="1 2">
    <name type="scientific">Cellulomonas hominis</name>
    <dbReference type="NCBI Taxonomy" id="156981"/>
    <lineage>
        <taxon>Bacteria</taxon>
        <taxon>Bacillati</taxon>
        <taxon>Actinomycetota</taxon>
        <taxon>Actinomycetes</taxon>
        <taxon>Micrococcales</taxon>
        <taxon>Cellulomonadaceae</taxon>
        <taxon>Cellulomonas</taxon>
    </lineage>
</organism>
<dbReference type="EMBL" id="BJVQ01000027">
    <property type="protein sequence ID" value="GEL46986.1"/>
    <property type="molecule type" value="Genomic_DNA"/>
</dbReference>
<proteinExistence type="predicted"/>